<dbReference type="AlphaFoldDB" id="A0A3M2S1Y1"/>
<name>A0A3M2S1Y1_9HYPO</name>
<keyword evidence="2" id="KW-1185">Reference proteome</keyword>
<dbReference type="Proteomes" id="UP000277212">
    <property type="component" value="Unassembled WGS sequence"/>
</dbReference>
<sequence length="180" mass="20898">MDRWEKHRLDSLKLENHDRDPTQLLARLAQSFGEHDLKLSSAIRTTTGIYYTSTETQDCFGKKVLCVDINFRFNNFRRLTLDIPSCIQKRFEGSRGSQRAMLLILTAPRIGTMVLEYLLLTGLKLGVNPFFQFPFMVFYAIVCTRDPPRLLARVLKPWRSRHGNRISWAKMILFAFIGSP</sequence>
<organism evidence="1 2">
    <name type="scientific">Fusarium kuroshium</name>
    <dbReference type="NCBI Taxonomy" id="2010991"/>
    <lineage>
        <taxon>Eukaryota</taxon>
        <taxon>Fungi</taxon>
        <taxon>Dikarya</taxon>
        <taxon>Ascomycota</taxon>
        <taxon>Pezizomycotina</taxon>
        <taxon>Sordariomycetes</taxon>
        <taxon>Hypocreomycetidae</taxon>
        <taxon>Hypocreales</taxon>
        <taxon>Nectriaceae</taxon>
        <taxon>Fusarium</taxon>
        <taxon>Fusarium solani species complex</taxon>
    </lineage>
</organism>
<proteinExistence type="predicted"/>
<protein>
    <submittedName>
        <fullName evidence="1">Uncharacterized protein</fullName>
    </submittedName>
</protein>
<gene>
    <name evidence="1" type="ORF">CDV36_008819</name>
</gene>
<reference evidence="1 2" key="1">
    <citation type="submission" date="2017-06" db="EMBL/GenBank/DDBJ databases">
        <title>Comparative genomic analysis of Ambrosia Fusariam Clade fungi.</title>
        <authorList>
            <person name="Stajich J.E."/>
            <person name="Carrillo J."/>
            <person name="Kijimoto T."/>
            <person name="Eskalen A."/>
            <person name="O'Donnell K."/>
            <person name="Kasson M."/>
        </authorList>
    </citation>
    <scope>NUCLEOTIDE SEQUENCE [LARGE SCALE GENOMIC DNA]</scope>
    <source>
        <strain evidence="1">UCR3666</strain>
    </source>
</reference>
<evidence type="ECO:0000313" key="1">
    <source>
        <dbReference type="EMBL" id="RMJ11538.1"/>
    </source>
</evidence>
<evidence type="ECO:0000313" key="2">
    <source>
        <dbReference type="Proteomes" id="UP000277212"/>
    </source>
</evidence>
<dbReference type="EMBL" id="NKUJ01000164">
    <property type="protein sequence ID" value="RMJ11538.1"/>
    <property type="molecule type" value="Genomic_DNA"/>
</dbReference>
<accession>A0A3M2S1Y1</accession>
<comment type="caution">
    <text evidence="1">The sequence shown here is derived from an EMBL/GenBank/DDBJ whole genome shotgun (WGS) entry which is preliminary data.</text>
</comment>